<dbReference type="PROSITE" id="PS51055">
    <property type="entry name" value="ITAM_1"/>
    <property type="match status" value="2"/>
</dbReference>
<keyword evidence="12" id="KW-0472">Membrane</keyword>
<evidence type="ECO:0000256" key="16">
    <source>
        <dbReference type="SAM" id="MobiDB-lite"/>
    </source>
</evidence>
<evidence type="ECO:0000313" key="17">
    <source>
        <dbReference type="Ensembl" id="ENSCPIP00010015247.1"/>
    </source>
</evidence>
<evidence type="ECO:0000256" key="15">
    <source>
        <dbReference type="ARBA" id="ARBA00045360"/>
    </source>
</evidence>
<dbReference type="GO" id="GO:0002250">
    <property type="term" value="P:adaptive immune response"/>
    <property type="evidence" value="ECO:0007669"/>
    <property type="project" value="UniProtKB-KW"/>
</dbReference>
<feature type="compositionally biased region" description="Basic and acidic residues" evidence="16">
    <location>
        <begin position="172"/>
        <end position="182"/>
    </location>
</feature>
<evidence type="ECO:0000313" key="18">
    <source>
        <dbReference type="Proteomes" id="UP000694543"/>
    </source>
</evidence>
<evidence type="ECO:0000256" key="3">
    <source>
        <dbReference type="ARBA" id="ARBA00020448"/>
    </source>
</evidence>
<comment type="function">
    <text evidence="15">Part of the TCR-CD3 complex present on T-lymphocyte cell surface that plays an essential role in adaptive immune response. When antigen presenting cells (APCs) activate T-cell receptor (TCR), TCR-mediated signals are transmitted across the cell membrane by the CD3 chains CD3D, CD3E, CD3G and CD3Z. All CD3 chains contain immunoreceptor tyrosine-based activation motifs (ITAMs) in their cytoplasmic domain. Upon TCR engagement, these motifs become phosphorylated by Src family protein tyrosine kinases LCK and FYN, resulting in the activation of downstream signaling pathways. CD3Z ITAMs phosphorylation creates multiple docking sites for the protein kinase ZAP70 leading to ZAP70 phosphorylation and its conversion into a catalytically active enzyme. Plays an important role in intrathymic T-cell differentiation. Additionally, participates in the activity-dependent synapse formation of retinal ganglion cells (RGCs) in both the retina and dorsal lateral geniculate nucleus (dLGN).</text>
</comment>
<evidence type="ECO:0000256" key="6">
    <source>
        <dbReference type="ARBA" id="ARBA00022692"/>
    </source>
</evidence>
<dbReference type="GO" id="GO:0004888">
    <property type="term" value="F:transmembrane signaling receptor activity"/>
    <property type="evidence" value="ECO:0007669"/>
    <property type="project" value="InterPro"/>
</dbReference>
<dbReference type="SMART" id="SM00077">
    <property type="entry name" value="ITAM"/>
    <property type="match status" value="3"/>
</dbReference>
<keyword evidence="18" id="KW-1185">Reference proteome</keyword>
<evidence type="ECO:0000256" key="11">
    <source>
        <dbReference type="ARBA" id="ARBA00023130"/>
    </source>
</evidence>
<organism evidence="17 18">
    <name type="scientific">Chrysolophus pictus</name>
    <name type="common">Golden pheasant</name>
    <name type="synonym">Phasianus pictus</name>
    <dbReference type="NCBI Taxonomy" id="9089"/>
    <lineage>
        <taxon>Eukaryota</taxon>
        <taxon>Metazoa</taxon>
        <taxon>Chordata</taxon>
        <taxon>Craniata</taxon>
        <taxon>Vertebrata</taxon>
        <taxon>Euteleostomi</taxon>
        <taxon>Archelosauria</taxon>
        <taxon>Archosauria</taxon>
        <taxon>Dinosauria</taxon>
        <taxon>Saurischia</taxon>
        <taxon>Theropoda</taxon>
        <taxon>Coelurosauria</taxon>
        <taxon>Aves</taxon>
        <taxon>Neognathae</taxon>
        <taxon>Galloanserae</taxon>
        <taxon>Galliformes</taxon>
        <taxon>Phasianidae</taxon>
        <taxon>Phasianinae</taxon>
        <taxon>Chrysolophus</taxon>
    </lineage>
</organism>
<evidence type="ECO:0000256" key="13">
    <source>
        <dbReference type="ARBA" id="ARBA00023170"/>
    </source>
</evidence>
<keyword evidence="13" id="KW-0675">Receptor</keyword>
<sequence>MRFGVAASRWTLKALIEAVLPAEATRRYQPVEVPSFSPSCTTHPSSACWSKMKWKRITVFVTLQAQLPLTDAVTVLGLTDPRLCYLLDGLLFIYAVIITALFVKAKLSQSSEPQLLLGQDDVYNKLSRGHRDEYDVLGTRRGADLEKGGRHEQRRKNPHDTVYTSLQKDKMGDAYSEIGKKGEQRRRGKGNDAVYQGLSAATKDTYDALQMQPLPPPR</sequence>
<reference evidence="17" key="1">
    <citation type="submission" date="2025-08" db="UniProtKB">
        <authorList>
            <consortium name="Ensembl"/>
        </authorList>
    </citation>
    <scope>IDENTIFICATION</scope>
</reference>
<dbReference type="InterPro" id="IPR024128">
    <property type="entry name" value="T-cell_CD3_zeta"/>
</dbReference>
<keyword evidence="5" id="KW-0597">Phosphoprotein</keyword>
<evidence type="ECO:0000256" key="10">
    <source>
        <dbReference type="ARBA" id="ARBA00022989"/>
    </source>
</evidence>
<keyword evidence="10" id="KW-1133">Transmembrane helix</keyword>
<dbReference type="AlphaFoldDB" id="A0A8C3M1E0"/>
<dbReference type="InterPro" id="IPR003110">
    <property type="entry name" value="Phos_immunorcpt_sig_ITAM"/>
</dbReference>
<proteinExistence type="inferred from homology"/>
<protein>
    <recommendedName>
        <fullName evidence="3">T-cell surface glycoprotein CD3 zeta chain</fullName>
    </recommendedName>
    <alternativeName>
        <fullName evidence="14">T-cell receptor T3 zeta chain</fullName>
    </alternativeName>
</protein>
<evidence type="ECO:0000256" key="1">
    <source>
        <dbReference type="ARBA" id="ARBA00004251"/>
    </source>
</evidence>
<evidence type="ECO:0000256" key="4">
    <source>
        <dbReference type="ARBA" id="ARBA00022475"/>
    </source>
</evidence>
<evidence type="ECO:0000256" key="7">
    <source>
        <dbReference type="ARBA" id="ARBA00022729"/>
    </source>
</evidence>
<comment type="similarity">
    <text evidence="2">Belongs to the CD3Z/FCER1G family.</text>
</comment>
<keyword evidence="9" id="KW-0391">Immunity</keyword>
<name>A0A8C3M1E0_CHRPC</name>
<reference evidence="17" key="2">
    <citation type="submission" date="2025-09" db="UniProtKB">
        <authorList>
            <consortium name="Ensembl"/>
        </authorList>
    </citation>
    <scope>IDENTIFICATION</scope>
</reference>
<dbReference type="GO" id="GO:0042105">
    <property type="term" value="C:alpha-beta T cell receptor complex"/>
    <property type="evidence" value="ECO:0007669"/>
    <property type="project" value="TreeGrafter"/>
</dbReference>
<comment type="subcellular location">
    <subcellularLocation>
        <location evidence="1">Cell membrane</location>
        <topology evidence="1">Single-pass type I membrane protein</topology>
    </subcellularLocation>
</comment>
<evidence type="ECO:0000256" key="5">
    <source>
        <dbReference type="ARBA" id="ARBA00022553"/>
    </source>
</evidence>
<dbReference type="PANTHER" id="PTHR10035">
    <property type="entry name" value="T-CELL SURFACE GLYCOPROTEIN CD3 ZETA CHAIN"/>
    <property type="match status" value="1"/>
</dbReference>
<dbReference type="GO" id="GO:0050852">
    <property type="term" value="P:T cell receptor signaling pathway"/>
    <property type="evidence" value="ECO:0007669"/>
    <property type="project" value="TreeGrafter"/>
</dbReference>
<dbReference type="Pfam" id="PF11628">
    <property type="entry name" value="TCR_zetazeta"/>
    <property type="match status" value="1"/>
</dbReference>
<keyword evidence="6" id="KW-0812">Transmembrane</keyword>
<dbReference type="Ensembl" id="ENSCPIT00010018166.1">
    <property type="protein sequence ID" value="ENSCPIP00010015247.1"/>
    <property type="gene ID" value="ENSCPIG00010012142.1"/>
</dbReference>
<accession>A0A8C3M1E0</accession>
<keyword evidence="7" id="KW-0732">Signal</keyword>
<keyword evidence="8" id="KW-0677">Repeat</keyword>
<keyword evidence="11" id="KW-1064">Adaptive immunity</keyword>
<keyword evidence="4" id="KW-1003">Cell membrane</keyword>
<dbReference type="Proteomes" id="UP000694543">
    <property type="component" value="Unplaced"/>
</dbReference>
<evidence type="ECO:0000256" key="8">
    <source>
        <dbReference type="ARBA" id="ARBA00022737"/>
    </source>
</evidence>
<evidence type="ECO:0000256" key="14">
    <source>
        <dbReference type="ARBA" id="ARBA00030941"/>
    </source>
</evidence>
<dbReference type="PANTHER" id="PTHR10035:SF2">
    <property type="entry name" value="T-CELL SURFACE GLYCOPROTEIN CD3 ZETA CHAIN"/>
    <property type="match status" value="1"/>
</dbReference>
<evidence type="ECO:0000256" key="12">
    <source>
        <dbReference type="ARBA" id="ARBA00023136"/>
    </source>
</evidence>
<evidence type="ECO:0000256" key="9">
    <source>
        <dbReference type="ARBA" id="ARBA00022859"/>
    </source>
</evidence>
<evidence type="ECO:0000256" key="2">
    <source>
        <dbReference type="ARBA" id="ARBA00007280"/>
    </source>
</evidence>
<dbReference type="InterPro" id="IPR021663">
    <property type="entry name" value="CD3_zeta/IgE_Fc_rcpt_gamma"/>
</dbReference>
<feature type="region of interest" description="Disordered" evidence="16">
    <location>
        <begin position="172"/>
        <end position="192"/>
    </location>
</feature>